<sequence length="320" mass="35313">MDRFLHTDRSVFPKRITKSLHIVRKPTGGPSQETTSQPPQASQHQDASTTAVVTVEVPLAISEEGNVILHLVPIEQPLALDPHPAEDMEPQDLPSSPAASDDRILSDGGKHIKGNAVLASAYRCLPGLGRRGYHGQKSQEGELIARTILEDSRREGRLNCVLARHQHKSLLRTIGREAASLESLAWSYRKDLAATAQHRQRMFRYMEELINVCWESVQEQRNRTALKERELARKNTAPGSLHWARKNKTKSHPGPPSSPLTGTQILFGDSGDEGPAPAPCLVSCSEATQTQDDTQNSQPSQSVPGKTKRLIKKKQLYSPS</sequence>
<keyword evidence="3" id="KW-1185">Reference proteome</keyword>
<name>A0ABQ7SVW2_PHRPL</name>
<accession>A0ABQ7SVW2</accession>
<feature type="region of interest" description="Disordered" evidence="1">
    <location>
        <begin position="19"/>
        <end position="49"/>
    </location>
</feature>
<feature type="region of interest" description="Disordered" evidence="1">
    <location>
        <begin position="80"/>
        <end position="107"/>
    </location>
</feature>
<dbReference type="EMBL" id="JAIPUX010003289">
    <property type="protein sequence ID" value="KAH0621565.1"/>
    <property type="molecule type" value="Genomic_DNA"/>
</dbReference>
<organism evidence="2 3">
    <name type="scientific">Phrynosoma platyrhinos</name>
    <name type="common">Desert horned lizard</name>
    <dbReference type="NCBI Taxonomy" id="52577"/>
    <lineage>
        <taxon>Eukaryota</taxon>
        <taxon>Metazoa</taxon>
        <taxon>Chordata</taxon>
        <taxon>Craniata</taxon>
        <taxon>Vertebrata</taxon>
        <taxon>Euteleostomi</taxon>
        <taxon>Lepidosauria</taxon>
        <taxon>Squamata</taxon>
        <taxon>Bifurcata</taxon>
        <taxon>Unidentata</taxon>
        <taxon>Episquamata</taxon>
        <taxon>Toxicofera</taxon>
        <taxon>Iguania</taxon>
        <taxon>Phrynosomatidae</taxon>
        <taxon>Phrynosomatinae</taxon>
        <taxon>Phrynosoma</taxon>
    </lineage>
</organism>
<feature type="compositionally biased region" description="Basic residues" evidence="1">
    <location>
        <begin position="306"/>
        <end position="320"/>
    </location>
</feature>
<feature type="compositionally biased region" description="Polar residues" evidence="1">
    <location>
        <begin position="285"/>
        <end position="304"/>
    </location>
</feature>
<proteinExistence type="predicted"/>
<dbReference type="Proteomes" id="UP000826234">
    <property type="component" value="Unassembled WGS sequence"/>
</dbReference>
<evidence type="ECO:0000313" key="2">
    <source>
        <dbReference type="EMBL" id="KAH0621565.1"/>
    </source>
</evidence>
<evidence type="ECO:0000256" key="1">
    <source>
        <dbReference type="SAM" id="MobiDB-lite"/>
    </source>
</evidence>
<feature type="region of interest" description="Disordered" evidence="1">
    <location>
        <begin position="230"/>
        <end position="320"/>
    </location>
</feature>
<feature type="compositionally biased region" description="Polar residues" evidence="1">
    <location>
        <begin position="29"/>
        <end position="49"/>
    </location>
</feature>
<protein>
    <submittedName>
        <fullName evidence="2">Uncharacterized protein</fullName>
    </submittedName>
</protein>
<reference evidence="2 3" key="1">
    <citation type="journal article" date="2022" name="Gigascience">
        <title>A chromosome-level genome assembly and annotation of the desert horned lizard, Phrynosoma platyrhinos, provides insight into chromosomal rearrangements among reptiles.</title>
        <authorList>
            <person name="Koochekian N."/>
            <person name="Ascanio A."/>
            <person name="Farleigh K."/>
            <person name="Card D.C."/>
            <person name="Schield D.R."/>
            <person name="Castoe T.A."/>
            <person name="Jezkova T."/>
        </authorList>
    </citation>
    <scope>NUCLEOTIDE SEQUENCE [LARGE SCALE GENOMIC DNA]</scope>
    <source>
        <strain evidence="2">NK-2021</strain>
    </source>
</reference>
<evidence type="ECO:0000313" key="3">
    <source>
        <dbReference type="Proteomes" id="UP000826234"/>
    </source>
</evidence>
<gene>
    <name evidence="2" type="ORF">JD844_022991</name>
</gene>
<comment type="caution">
    <text evidence="2">The sequence shown here is derived from an EMBL/GenBank/DDBJ whole genome shotgun (WGS) entry which is preliminary data.</text>
</comment>